<dbReference type="GO" id="GO:0005507">
    <property type="term" value="F:copper ion binding"/>
    <property type="evidence" value="ECO:0007669"/>
    <property type="project" value="TreeGrafter"/>
</dbReference>
<feature type="transmembrane region" description="Helical" evidence="15">
    <location>
        <begin position="465"/>
        <end position="498"/>
    </location>
</feature>
<dbReference type="InterPro" id="IPR023214">
    <property type="entry name" value="HAD_sf"/>
</dbReference>
<dbReference type="PROSITE" id="PS50846">
    <property type="entry name" value="HMA_2"/>
    <property type="match status" value="1"/>
</dbReference>
<keyword evidence="13" id="KW-0406">Ion transport</keyword>
<dbReference type="PANTHER" id="PTHR43520:SF5">
    <property type="entry name" value="CATION-TRANSPORTING P-TYPE ATPASE-RELATED"/>
    <property type="match status" value="1"/>
</dbReference>
<dbReference type="SUPFAM" id="SSF81665">
    <property type="entry name" value="Calcium ATPase, transmembrane domain M"/>
    <property type="match status" value="1"/>
</dbReference>
<evidence type="ECO:0000256" key="9">
    <source>
        <dbReference type="ARBA" id="ARBA00022840"/>
    </source>
</evidence>
<dbReference type="PROSITE" id="PS00154">
    <property type="entry name" value="ATPASE_E1_E2"/>
    <property type="match status" value="1"/>
</dbReference>
<evidence type="ECO:0000256" key="4">
    <source>
        <dbReference type="ARBA" id="ARBA00022475"/>
    </source>
</evidence>
<dbReference type="Pfam" id="PF12156">
    <property type="entry name" value="ATPase-cat_bd"/>
    <property type="match status" value="1"/>
</dbReference>
<dbReference type="NCBIfam" id="TIGR01494">
    <property type="entry name" value="ATPase_P-type"/>
    <property type="match status" value="1"/>
</dbReference>
<dbReference type="GO" id="GO:0005886">
    <property type="term" value="C:plasma membrane"/>
    <property type="evidence" value="ECO:0007669"/>
    <property type="project" value="UniProtKB-SubCell"/>
</dbReference>
<dbReference type="SUPFAM" id="SSF81653">
    <property type="entry name" value="Calcium ATPase, transduction domain A"/>
    <property type="match status" value="1"/>
</dbReference>
<dbReference type="CDD" id="cd00371">
    <property type="entry name" value="HMA"/>
    <property type="match status" value="1"/>
</dbReference>
<evidence type="ECO:0000256" key="11">
    <source>
        <dbReference type="ARBA" id="ARBA00022967"/>
    </source>
</evidence>
<evidence type="ECO:0000256" key="2">
    <source>
        <dbReference type="ARBA" id="ARBA00006024"/>
    </source>
</evidence>
<dbReference type="Pfam" id="PF00122">
    <property type="entry name" value="E1-E2_ATPase"/>
    <property type="match status" value="1"/>
</dbReference>
<dbReference type="PRINTS" id="PR00119">
    <property type="entry name" value="CATATPASE"/>
</dbReference>
<reference evidence="17" key="1">
    <citation type="submission" date="2016-10" db="EMBL/GenBank/DDBJ databases">
        <authorList>
            <person name="de Groot N.N."/>
        </authorList>
    </citation>
    <scope>NUCLEOTIDE SEQUENCE</scope>
</reference>
<sequence length="818" mass="89829">MAQISCTHCNLTFDESVMIKDVVQNDMSNSDLSSVPDSDKLYFCCKGCQGVYHLLRSEGLNTFYDKLGDTTLEPATNINFDDLEKFDLEGFKNKYIKTNEDELHEINLIIEGIHCSACVWLNEKVLHKLDGVIEANINYTNNKAKVVWNPDEIKLSTIIETIRSIGYNAYPYDPSLQEERANKSKKDYYSRILVAVFGTMNIMWMAIAKYAGYFTGMEQNFKDILNVAEFILATPVLFYSGWVFFRGAYYGFKNKIVNMDTLVASGALLAYVYSIYAMTTQSGEVYFDSVVMIITFVLVGKYLEVLSKKHAVDTLDGIMGSTPTEVTTIKNGIKSLVSVENVEVDDIIELKPGEKVVIDGLVTSGEGSFDESSLTGENEPVYKQVSDLLLSGSICLDSVIHYKASKDISNSLLTSIVNLLEKSITKKPHIEQLANRISGYFSNIILFIALLTFAGWLYFNGDFETALIVGISVIVIACPCALGLATPMATLVGISIAAKRGILFKEATFLETMAKSNVLALDKTGTITQGKPSVVNYKEYKAYDKELLLALVNTSNHPISKGISAYLENECDSIKPLKLDKIKNIEAKGIQAQFNGKKLLGGNASLLKSQGIEVNDSSENSLFFFAVDNVLVASFELTDTIRPGAKEAIAQIQAMGIRVLMLTGDHEQSALKVAKDVGISEVHAKLLPQDKSNLIEKFQKDKDIVVMVGDGINDAIALAQSNIAMAMGRGADVAISVSDVVLLDEKPQSILDAYKISRRTYKAVKENLGFSLLYNVVAVPLAVAGFVNPLIAALSMSLSSLIVVGNSMRIKFLKFKGK</sequence>
<keyword evidence="5" id="KW-0597">Phosphoprotein</keyword>
<evidence type="ECO:0000256" key="8">
    <source>
        <dbReference type="ARBA" id="ARBA00022741"/>
    </source>
</evidence>
<evidence type="ECO:0000256" key="12">
    <source>
        <dbReference type="ARBA" id="ARBA00022989"/>
    </source>
</evidence>
<dbReference type="SUPFAM" id="SSF55008">
    <property type="entry name" value="HMA, heavy metal-associated domain"/>
    <property type="match status" value="1"/>
</dbReference>
<feature type="domain" description="HMA" evidence="16">
    <location>
        <begin position="104"/>
        <end position="170"/>
    </location>
</feature>
<dbReference type="InterPro" id="IPR021993">
    <property type="entry name" value="ATPase-cat-bd"/>
</dbReference>
<feature type="transmembrane region" description="Helical" evidence="15">
    <location>
        <begin position="257"/>
        <end position="279"/>
    </location>
</feature>
<name>A0A1W1ECJ3_9ZZZZ</name>
<dbReference type="InterPro" id="IPR023299">
    <property type="entry name" value="ATPase_P-typ_cyto_dom_N"/>
</dbReference>
<keyword evidence="7" id="KW-0479">Metal-binding</keyword>
<keyword evidence="17" id="KW-0378">Hydrolase</keyword>
<dbReference type="GO" id="GO:0043682">
    <property type="term" value="F:P-type divalent copper transporter activity"/>
    <property type="evidence" value="ECO:0007669"/>
    <property type="project" value="TreeGrafter"/>
</dbReference>
<dbReference type="GO" id="GO:0005524">
    <property type="term" value="F:ATP binding"/>
    <property type="evidence" value="ECO:0007669"/>
    <property type="project" value="UniProtKB-KW"/>
</dbReference>
<accession>A0A1W1ECJ3</accession>
<dbReference type="EC" id="3.6.3.3" evidence="17"/>
<proteinExistence type="inferred from homology"/>
<dbReference type="SUPFAM" id="SSF56784">
    <property type="entry name" value="HAD-like"/>
    <property type="match status" value="1"/>
</dbReference>
<keyword evidence="11" id="KW-1278">Translocase</keyword>
<organism evidence="17">
    <name type="scientific">hydrothermal vent metagenome</name>
    <dbReference type="NCBI Taxonomy" id="652676"/>
    <lineage>
        <taxon>unclassified sequences</taxon>
        <taxon>metagenomes</taxon>
        <taxon>ecological metagenomes</taxon>
    </lineage>
</organism>
<dbReference type="Gene3D" id="2.70.150.10">
    <property type="entry name" value="Calcium-transporting ATPase, cytoplasmic transduction domain A"/>
    <property type="match status" value="1"/>
</dbReference>
<dbReference type="Gene3D" id="3.40.1110.10">
    <property type="entry name" value="Calcium-transporting ATPase, cytoplasmic domain N"/>
    <property type="match status" value="1"/>
</dbReference>
<dbReference type="Gene3D" id="3.30.70.100">
    <property type="match status" value="1"/>
</dbReference>
<dbReference type="NCBIfam" id="TIGR01512">
    <property type="entry name" value="ATPase-IB2_Cd"/>
    <property type="match status" value="1"/>
</dbReference>
<feature type="transmembrane region" description="Helical" evidence="15">
    <location>
        <begin position="188"/>
        <end position="207"/>
    </location>
</feature>
<feature type="transmembrane region" description="Helical" evidence="15">
    <location>
        <begin position="767"/>
        <end position="784"/>
    </location>
</feature>
<evidence type="ECO:0000256" key="15">
    <source>
        <dbReference type="SAM" id="Phobius"/>
    </source>
</evidence>
<dbReference type="InterPro" id="IPR018303">
    <property type="entry name" value="ATPase_P-typ_P_site"/>
</dbReference>
<keyword evidence="6 15" id="KW-0812">Transmembrane</keyword>
<evidence type="ECO:0000256" key="6">
    <source>
        <dbReference type="ARBA" id="ARBA00022692"/>
    </source>
</evidence>
<dbReference type="EMBL" id="FPKX01000018">
    <property type="protein sequence ID" value="SFZ97744.1"/>
    <property type="molecule type" value="Genomic_DNA"/>
</dbReference>
<dbReference type="PRINTS" id="PR00943">
    <property type="entry name" value="CUATPASE"/>
</dbReference>
<dbReference type="InterPro" id="IPR036163">
    <property type="entry name" value="HMA_dom_sf"/>
</dbReference>
<dbReference type="Pfam" id="PF00702">
    <property type="entry name" value="Hydrolase"/>
    <property type="match status" value="1"/>
</dbReference>
<dbReference type="InterPro" id="IPR059000">
    <property type="entry name" value="ATPase_P-type_domA"/>
</dbReference>
<dbReference type="NCBIfam" id="TIGR01511">
    <property type="entry name" value="ATPase-IB1_Cu"/>
    <property type="match status" value="1"/>
</dbReference>
<evidence type="ECO:0000259" key="16">
    <source>
        <dbReference type="PROSITE" id="PS50846"/>
    </source>
</evidence>
<keyword evidence="14 15" id="KW-0472">Membrane</keyword>
<evidence type="ECO:0000256" key="14">
    <source>
        <dbReference type="ARBA" id="ARBA00023136"/>
    </source>
</evidence>
<feature type="transmembrane region" description="Helical" evidence="15">
    <location>
        <begin position="440"/>
        <end position="459"/>
    </location>
</feature>
<keyword evidence="9" id="KW-0067">ATP-binding</keyword>
<dbReference type="GO" id="GO:0055070">
    <property type="term" value="P:copper ion homeostasis"/>
    <property type="evidence" value="ECO:0007669"/>
    <property type="project" value="TreeGrafter"/>
</dbReference>
<dbReference type="InterPro" id="IPR001757">
    <property type="entry name" value="P_typ_ATPase"/>
</dbReference>
<keyword evidence="4" id="KW-1003">Cell membrane</keyword>
<dbReference type="PANTHER" id="PTHR43520">
    <property type="entry name" value="ATP7, ISOFORM B"/>
    <property type="match status" value="1"/>
</dbReference>
<evidence type="ECO:0000256" key="7">
    <source>
        <dbReference type="ARBA" id="ARBA00022723"/>
    </source>
</evidence>
<dbReference type="PRINTS" id="PR00942">
    <property type="entry name" value="CUATPASEI"/>
</dbReference>
<dbReference type="AlphaFoldDB" id="A0A1W1ECJ3"/>
<evidence type="ECO:0000256" key="3">
    <source>
        <dbReference type="ARBA" id="ARBA00022448"/>
    </source>
</evidence>
<evidence type="ECO:0000256" key="10">
    <source>
        <dbReference type="ARBA" id="ARBA00022842"/>
    </source>
</evidence>
<dbReference type="InterPro" id="IPR008250">
    <property type="entry name" value="ATPase_P-typ_transduc_dom_A_sf"/>
</dbReference>
<keyword evidence="10" id="KW-0460">Magnesium</keyword>
<dbReference type="NCBIfam" id="TIGR01525">
    <property type="entry name" value="ATPase-IB_hvy"/>
    <property type="match status" value="1"/>
</dbReference>
<evidence type="ECO:0000256" key="5">
    <source>
        <dbReference type="ARBA" id="ARBA00022553"/>
    </source>
</evidence>
<dbReference type="InterPro" id="IPR023298">
    <property type="entry name" value="ATPase_P-typ_TM_dom_sf"/>
</dbReference>
<keyword evidence="8" id="KW-0547">Nucleotide-binding</keyword>
<dbReference type="InterPro" id="IPR036412">
    <property type="entry name" value="HAD-like_sf"/>
</dbReference>
<dbReference type="Gene3D" id="3.40.50.1000">
    <property type="entry name" value="HAD superfamily/HAD-like"/>
    <property type="match status" value="1"/>
</dbReference>
<dbReference type="EC" id="3.6.3.4" evidence="17"/>
<keyword evidence="12 15" id="KW-1133">Transmembrane helix</keyword>
<dbReference type="InterPro" id="IPR006121">
    <property type="entry name" value="HMA_dom"/>
</dbReference>
<dbReference type="InterPro" id="IPR027256">
    <property type="entry name" value="P-typ_ATPase_IB"/>
</dbReference>
<dbReference type="Pfam" id="PF00403">
    <property type="entry name" value="HMA"/>
    <property type="match status" value="1"/>
</dbReference>
<feature type="transmembrane region" description="Helical" evidence="15">
    <location>
        <begin position="790"/>
        <end position="808"/>
    </location>
</feature>
<protein>
    <submittedName>
        <fullName evidence="17">Lead, cadmium, zinc and mercury transporting ATPase Copper-translocating P-type ATPase</fullName>
        <ecNumber evidence="17">3.6.3.3</ecNumber>
        <ecNumber evidence="17">3.6.3.4</ecNumber>
    </submittedName>
</protein>
<evidence type="ECO:0000313" key="17">
    <source>
        <dbReference type="EMBL" id="SFZ97744.1"/>
    </source>
</evidence>
<gene>
    <name evidence="17" type="ORF">MNB_SV-5-812</name>
</gene>
<dbReference type="GO" id="GO:0016887">
    <property type="term" value="F:ATP hydrolysis activity"/>
    <property type="evidence" value="ECO:0007669"/>
    <property type="project" value="InterPro"/>
</dbReference>
<feature type="transmembrane region" description="Helical" evidence="15">
    <location>
        <begin position="285"/>
        <end position="303"/>
    </location>
</feature>
<keyword evidence="3" id="KW-0813">Transport</keyword>
<comment type="subcellular location">
    <subcellularLocation>
        <location evidence="1">Cell membrane</location>
        <topology evidence="1">Multi-pass membrane protein</topology>
    </subcellularLocation>
</comment>
<evidence type="ECO:0000256" key="13">
    <source>
        <dbReference type="ARBA" id="ARBA00023065"/>
    </source>
</evidence>
<evidence type="ECO:0000256" key="1">
    <source>
        <dbReference type="ARBA" id="ARBA00004651"/>
    </source>
</evidence>
<feature type="transmembrane region" description="Helical" evidence="15">
    <location>
        <begin position="227"/>
        <end position="245"/>
    </location>
</feature>
<dbReference type="FunFam" id="3.30.70.100:FF:000005">
    <property type="entry name" value="Copper-exporting P-type ATPase A"/>
    <property type="match status" value="1"/>
</dbReference>
<comment type="similarity">
    <text evidence="2">Belongs to the cation transport ATPase (P-type) (TC 3.A.3) family. Type IB subfamily.</text>
</comment>